<organism evidence="9 10">
    <name type="scientific">Phytophthora megakarya</name>
    <dbReference type="NCBI Taxonomy" id="4795"/>
    <lineage>
        <taxon>Eukaryota</taxon>
        <taxon>Sar</taxon>
        <taxon>Stramenopiles</taxon>
        <taxon>Oomycota</taxon>
        <taxon>Peronosporomycetes</taxon>
        <taxon>Peronosporales</taxon>
        <taxon>Peronosporaceae</taxon>
        <taxon>Phytophthora</taxon>
    </lineage>
</organism>
<keyword evidence="10" id="KW-1185">Reference proteome</keyword>
<evidence type="ECO:0000256" key="4">
    <source>
        <dbReference type="ARBA" id="ARBA00022525"/>
    </source>
</evidence>
<evidence type="ECO:0000256" key="3">
    <source>
        <dbReference type="ARBA" id="ARBA00010400"/>
    </source>
</evidence>
<comment type="similarity">
    <text evidence="3">Belongs to the RxLR effector family.</text>
</comment>
<dbReference type="Pfam" id="PF22748">
    <property type="entry name" value="PexRD54_WY"/>
    <property type="match status" value="1"/>
</dbReference>
<reference evidence="10" key="1">
    <citation type="submission" date="2017-03" db="EMBL/GenBank/DDBJ databases">
        <title>Phytopthora megakarya and P. palmivora, two closely related causual agents of cacao black pod achieved similar genome size and gene model numbers by different mechanisms.</title>
        <authorList>
            <person name="Ali S."/>
            <person name="Shao J."/>
            <person name="Larry D.J."/>
            <person name="Kronmiller B."/>
            <person name="Shen D."/>
            <person name="Strem M.D."/>
            <person name="Melnick R.L."/>
            <person name="Guiltinan M.J."/>
            <person name="Tyler B.M."/>
            <person name="Meinhardt L.W."/>
            <person name="Bailey B.A."/>
        </authorList>
    </citation>
    <scope>NUCLEOTIDE SEQUENCE [LARGE SCALE GENOMIC DNA]</scope>
    <source>
        <strain evidence="10">zdho120</strain>
    </source>
</reference>
<evidence type="ECO:0000256" key="2">
    <source>
        <dbReference type="ARBA" id="ARBA00004613"/>
    </source>
</evidence>
<evidence type="ECO:0000256" key="7">
    <source>
        <dbReference type="SAM" id="SignalP"/>
    </source>
</evidence>
<feature type="domain" description="RxLR effector PexRD54 WY" evidence="8">
    <location>
        <begin position="78"/>
        <end position="116"/>
    </location>
</feature>
<name>A0A225UNB0_9STRA</name>
<accession>A0A225UNB0</accession>
<dbReference type="AlphaFoldDB" id="A0A225UNB0"/>
<evidence type="ECO:0000256" key="5">
    <source>
        <dbReference type="ARBA" id="ARBA00022729"/>
    </source>
</evidence>
<comment type="subcellular location">
    <subcellularLocation>
        <location evidence="1">Host cell</location>
    </subcellularLocation>
    <subcellularLocation>
        <location evidence="2">Secreted</location>
    </subcellularLocation>
</comment>
<keyword evidence="4" id="KW-0964">Secreted</keyword>
<gene>
    <name evidence="9" type="ORF">PHMEG_00035768</name>
</gene>
<keyword evidence="5 7" id="KW-0732">Signal</keyword>
<feature type="signal peptide" evidence="7">
    <location>
        <begin position="1"/>
        <end position="18"/>
    </location>
</feature>
<dbReference type="Proteomes" id="UP000198211">
    <property type="component" value="Unassembled WGS sequence"/>
</dbReference>
<feature type="chain" id="PRO_5012714106" evidence="7">
    <location>
        <begin position="19"/>
        <end position="204"/>
    </location>
</feature>
<evidence type="ECO:0000259" key="8">
    <source>
        <dbReference type="Pfam" id="PF22748"/>
    </source>
</evidence>
<evidence type="ECO:0000256" key="1">
    <source>
        <dbReference type="ARBA" id="ARBA00004340"/>
    </source>
</evidence>
<sequence length="204" mass="22813">MSILGVLVVIGIVLVAKSESVVLDSRTSIRTTSIEGNNESHPRPIATDFTDERVIPVSATDKLKLLLTKSTVSDKTFQDWLTKGETATNTFKLFRLTDAGENLFDNPQFRKWINYVDELNKWSRDKAESPIATLALQYDDSALFNMFSVAKTNPSTEDLAVTLQRQLLEYWVTNGKSPDDVFKVVGLYAAGKKVLEHPTLSRVD</sequence>
<keyword evidence="6" id="KW-0843">Virulence</keyword>
<evidence type="ECO:0000256" key="6">
    <source>
        <dbReference type="ARBA" id="ARBA00023026"/>
    </source>
</evidence>
<proteinExistence type="inferred from homology"/>
<evidence type="ECO:0000313" key="9">
    <source>
        <dbReference type="EMBL" id="OWY94483.1"/>
    </source>
</evidence>
<dbReference type="EMBL" id="NBNE01014305">
    <property type="protein sequence ID" value="OWY94483.1"/>
    <property type="molecule type" value="Genomic_DNA"/>
</dbReference>
<dbReference type="GO" id="GO:0005576">
    <property type="term" value="C:extracellular region"/>
    <property type="evidence" value="ECO:0007669"/>
    <property type="project" value="UniProtKB-SubCell"/>
</dbReference>
<protein>
    <submittedName>
        <fullName evidence="9">RxLR effector protein</fullName>
    </submittedName>
</protein>
<dbReference type="InterPro" id="IPR054463">
    <property type="entry name" value="PexRD54_WY"/>
</dbReference>
<comment type="caution">
    <text evidence="9">The sequence shown here is derived from an EMBL/GenBank/DDBJ whole genome shotgun (WGS) entry which is preliminary data.</text>
</comment>
<evidence type="ECO:0000313" key="10">
    <source>
        <dbReference type="Proteomes" id="UP000198211"/>
    </source>
</evidence>
<dbReference type="GO" id="GO:0043657">
    <property type="term" value="C:host cell"/>
    <property type="evidence" value="ECO:0007669"/>
    <property type="project" value="UniProtKB-SubCell"/>
</dbReference>